<reference evidence="1" key="1">
    <citation type="journal article" date="2022" name="Int. J. Mol. Sci.">
        <title>Draft Genome of Tanacetum Coccineum: Genomic Comparison of Closely Related Tanacetum-Family Plants.</title>
        <authorList>
            <person name="Yamashiro T."/>
            <person name="Shiraishi A."/>
            <person name="Nakayama K."/>
            <person name="Satake H."/>
        </authorList>
    </citation>
    <scope>NUCLEOTIDE SEQUENCE</scope>
</reference>
<evidence type="ECO:0000313" key="1">
    <source>
        <dbReference type="EMBL" id="GJT44654.1"/>
    </source>
</evidence>
<keyword evidence="2" id="KW-1185">Reference proteome</keyword>
<proteinExistence type="predicted"/>
<name>A0ABQ5E406_9ASTR</name>
<organism evidence="1 2">
    <name type="scientific">Tanacetum coccineum</name>
    <dbReference type="NCBI Taxonomy" id="301880"/>
    <lineage>
        <taxon>Eukaryota</taxon>
        <taxon>Viridiplantae</taxon>
        <taxon>Streptophyta</taxon>
        <taxon>Embryophyta</taxon>
        <taxon>Tracheophyta</taxon>
        <taxon>Spermatophyta</taxon>
        <taxon>Magnoliopsida</taxon>
        <taxon>eudicotyledons</taxon>
        <taxon>Gunneridae</taxon>
        <taxon>Pentapetalae</taxon>
        <taxon>asterids</taxon>
        <taxon>campanulids</taxon>
        <taxon>Asterales</taxon>
        <taxon>Asteraceae</taxon>
        <taxon>Asteroideae</taxon>
        <taxon>Anthemideae</taxon>
        <taxon>Anthemidinae</taxon>
        <taxon>Tanacetum</taxon>
    </lineage>
</organism>
<feature type="non-terminal residue" evidence="1">
    <location>
        <position position="1"/>
    </location>
</feature>
<protein>
    <submittedName>
        <fullName evidence="1">Uncharacterized protein</fullName>
    </submittedName>
</protein>
<sequence>AKKLNNKVDDAMTFLALISEGDELDESLLIDWLKLNVGDHEECEKVLNGVKARVLKADAFINELRAMGHDLTDEYVADLNFFREE</sequence>
<gene>
    <name evidence="1" type="ORF">Tco_0953369</name>
</gene>
<reference evidence="1" key="2">
    <citation type="submission" date="2022-01" db="EMBL/GenBank/DDBJ databases">
        <authorList>
            <person name="Yamashiro T."/>
            <person name="Shiraishi A."/>
            <person name="Satake H."/>
            <person name="Nakayama K."/>
        </authorList>
    </citation>
    <scope>NUCLEOTIDE SEQUENCE</scope>
</reference>
<evidence type="ECO:0000313" key="2">
    <source>
        <dbReference type="Proteomes" id="UP001151760"/>
    </source>
</evidence>
<comment type="caution">
    <text evidence="1">The sequence shown here is derived from an EMBL/GenBank/DDBJ whole genome shotgun (WGS) entry which is preliminary data.</text>
</comment>
<dbReference type="Proteomes" id="UP001151760">
    <property type="component" value="Unassembled WGS sequence"/>
</dbReference>
<accession>A0ABQ5E406</accession>
<dbReference type="EMBL" id="BQNB010015832">
    <property type="protein sequence ID" value="GJT44654.1"/>
    <property type="molecule type" value="Genomic_DNA"/>
</dbReference>